<dbReference type="Proteomes" id="UP000242592">
    <property type="component" value="Unassembled WGS sequence"/>
</dbReference>
<dbReference type="SUPFAM" id="SSF54826">
    <property type="entry name" value="Enolase N-terminal domain-like"/>
    <property type="match status" value="1"/>
</dbReference>
<reference evidence="2" key="1">
    <citation type="submission" date="2016-11" db="EMBL/GenBank/DDBJ databases">
        <authorList>
            <person name="Varghese N."/>
            <person name="Submissions S."/>
        </authorList>
    </citation>
    <scope>NUCLEOTIDE SEQUENCE [LARGE SCALE GENOMIC DNA]</scope>
    <source>
        <strain evidence="2">DSM 15807</strain>
    </source>
</reference>
<keyword evidence="2" id="KW-1185">Reference proteome</keyword>
<gene>
    <name evidence="1" type="ORF">SAMN02745199_1514</name>
</gene>
<protein>
    <submittedName>
        <fullName evidence="1">Uncharacterized protein</fullName>
    </submittedName>
</protein>
<accession>A0A1M5TW50</accession>
<dbReference type="InterPro" id="IPR029017">
    <property type="entry name" value="Enolase-like_N"/>
</dbReference>
<dbReference type="Gene3D" id="3.20.20.120">
    <property type="entry name" value="Enolase-like C-terminal domain"/>
    <property type="match status" value="1"/>
</dbReference>
<dbReference type="AlphaFoldDB" id="A0A1M5TW50"/>
<evidence type="ECO:0000313" key="2">
    <source>
        <dbReference type="Proteomes" id="UP000242592"/>
    </source>
</evidence>
<sequence>MKFFYNLKRSEIGEYVVVEVTDDVNVGTGAIVPEKSRGENYKTIMGVIEEFRYTVELSTIEDAFCISEKLERIFPGHPKVVFAIDAAFKELYSKSKNISLKKLIGRDIQQECIENKSAKKVFPEYIGQIDVIKSLPKIFDEDFTFVLTKYPNNEMWEVLKALSTNFEYVEVLTWKERLSI</sequence>
<dbReference type="InterPro" id="IPR036849">
    <property type="entry name" value="Enolase-like_C_sf"/>
</dbReference>
<dbReference type="OrthoDB" id="37477at2"/>
<proteinExistence type="predicted"/>
<dbReference type="STRING" id="1123380.SAMN02745199_1514"/>
<dbReference type="Gene3D" id="3.30.390.10">
    <property type="entry name" value="Enolase-like, N-terminal domain"/>
    <property type="match status" value="1"/>
</dbReference>
<dbReference type="RefSeq" id="WP_073073744.1">
    <property type="nucleotide sequence ID" value="NZ_FQXN01000006.1"/>
</dbReference>
<dbReference type="EMBL" id="FQXN01000006">
    <property type="protein sequence ID" value="SHH55017.1"/>
    <property type="molecule type" value="Genomic_DNA"/>
</dbReference>
<evidence type="ECO:0000313" key="1">
    <source>
        <dbReference type="EMBL" id="SHH55017.1"/>
    </source>
</evidence>
<organism evidence="1 2">
    <name type="scientific">Thermosipho atlanticus DSM 15807</name>
    <dbReference type="NCBI Taxonomy" id="1123380"/>
    <lineage>
        <taxon>Bacteria</taxon>
        <taxon>Thermotogati</taxon>
        <taxon>Thermotogota</taxon>
        <taxon>Thermotogae</taxon>
        <taxon>Thermotogales</taxon>
        <taxon>Fervidobacteriaceae</taxon>
        <taxon>Thermosipho</taxon>
    </lineage>
</organism>
<name>A0A1M5TW50_9BACT</name>